<dbReference type="RefSeq" id="XP_075111507.1">
    <property type="nucleotide sequence ID" value="XM_075255406.1"/>
</dbReference>
<proteinExistence type="predicted"/>
<evidence type="ECO:0000313" key="1">
    <source>
        <dbReference type="Proteomes" id="UP000790787"/>
    </source>
</evidence>
<dbReference type="Proteomes" id="UP000790787">
    <property type="component" value="Chromosome 6"/>
</dbReference>
<reference evidence="2" key="2">
    <citation type="submission" date="2025-08" db="UniProtKB">
        <authorList>
            <consortium name="RefSeq"/>
        </authorList>
    </citation>
    <scope>IDENTIFICATION</scope>
    <source>
        <tissue evidence="2">Leaf</tissue>
    </source>
</reference>
<evidence type="ECO:0000313" key="2">
    <source>
        <dbReference type="RefSeq" id="XP_075111507.1"/>
    </source>
</evidence>
<protein>
    <submittedName>
        <fullName evidence="2">Uncharacterized protein LOC142181829</fullName>
    </submittedName>
</protein>
<organism evidence="1 2">
    <name type="scientific">Nicotiana tabacum</name>
    <name type="common">Common tobacco</name>
    <dbReference type="NCBI Taxonomy" id="4097"/>
    <lineage>
        <taxon>Eukaryota</taxon>
        <taxon>Viridiplantae</taxon>
        <taxon>Streptophyta</taxon>
        <taxon>Embryophyta</taxon>
        <taxon>Tracheophyta</taxon>
        <taxon>Spermatophyta</taxon>
        <taxon>Magnoliopsida</taxon>
        <taxon>eudicotyledons</taxon>
        <taxon>Gunneridae</taxon>
        <taxon>Pentapetalae</taxon>
        <taxon>asterids</taxon>
        <taxon>lamiids</taxon>
        <taxon>Solanales</taxon>
        <taxon>Solanaceae</taxon>
        <taxon>Nicotianoideae</taxon>
        <taxon>Nicotianeae</taxon>
        <taxon>Nicotiana</taxon>
    </lineage>
</organism>
<gene>
    <name evidence="2" type="primary">LOC142181829</name>
</gene>
<reference evidence="1" key="1">
    <citation type="journal article" date="2014" name="Nat. Commun.">
        <title>The tobacco genome sequence and its comparison with those of tomato and potato.</title>
        <authorList>
            <person name="Sierro N."/>
            <person name="Battey J.N."/>
            <person name="Ouadi S."/>
            <person name="Bakaher N."/>
            <person name="Bovet L."/>
            <person name="Willig A."/>
            <person name="Goepfert S."/>
            <person name="Peitsch M.C."/>
            <person name="Ivanov N.V."/>
        </authorList>
    </citation>
    <scope>NUCLEOTIDE SEQUENCE [LARGE SCALE GENOMIC DNA]</scope>
</reference>
<accession>A0AC58UPU3</accession>
<keyword evidence="1" id="KW-1185">Reference proteome</keyword>
<name>A0AC58UPU3_TOBAC</name>
<sequence length="433" mass="50162">MAFVYKGTRPVGGNFNEVLKSREIFGSNNISNSRSNHFWSCLNQYRLIDLGFKGSKYTWSNKRDTNRKDLILERLDRCFATDDWIESYPESSITHFPKTHSDQFPLLLSITNQNHIDHSRPLRLESMWCSHPDFPIIVQNSFNSTDDLLGDTNIFKVNVTTWNRLVFGNIFYKKNHILARLNGIQKSNAYPFSTFLQNLEANLQAKFSVILKREEDFWIKSRVSWLCEGDANTRFFHTTTLNRRKRNRILSLTDKVGNQITEPKLIRETTRGYFKNLFTTSHTSSTYKRCYSEGNPLVLTNSMRVSLDQPLKYSEIKKAMNCFKPLMALGPDGMHPFFYQKYLSILSTMSTIFSRRCSTPNHAPEVNKTLLCLIPKCHNATLLKSFGLCNTIYKLVIKIIVNRIKAFLQTIIEPSQAIFLSNRRATDNAIIVQ</sequence>